<protein>
    <submittedName>
        <fullName evidence="1">Uncharacterized protein</fullName>
    </submittedName>
</protein>
<accession>A0A2K4WUF7</accession>
<reference evidence="1 2" key="1">
    <citation type="submission" date="2017-11" db="EMBL/GenBank/DDBJ databases">
        <authorList>
            <person name="Han C.G."/>
        </authorList>
    </citation>
    <scope>NUCLEOTIDE SEQUENCE [LARGE SCALE GENOMIC DNA]</scope>
    <source>
        <strain evidence="1">CFBP3840</strain>
    </source>
</reference>
<dbReference type="RefSeq" id="WP_060404362.1">
    <property type="nucleotide sequence ID" value="NZ_LT963409.1"/>
</dbReference>
<name>A0A2K4WUF7_PSESX</name>
<dbReference type="Proteomes" id="UP000238095">
    <property type="component" value="Chromosome 1"/>
</dbReference>
<evidence type="ECO:0000313" key="1">
    <source>
        <dbReference type="EMBL" id="SOS39533.1"/>
    </source>
</evidence>
<sequence length="82" mass="9378">MPDLNQIIKNQQLLSETILKITDNYISEDPVVNELLLKIKESVVEQKEHVARLHNLSHLNDELTARPQPISSLARSIKRSIP</sequence>
<dbReference type="EMBL" id="LT963409">
    <property type="protein sequence ID" value="SOS39533.1"/>
    <property type="molecule type" value="Genomic_DNA"/>
</dbReference>
<gene>
    <name evidence="1" type="ORF">CFBP3840_02487</name>
</gene>
<dbReference type="AlphaFoldDB" id="A0A2K4WUF7"/>
<evidence type="ECO:0000313" key="2">
    <source>
        <dbReference type="Proteomes" id="UP000238095"/>
    </source>
</evidence>
<proteinExistence type="predicted"/>
<organism evidence="1 2">
    <name type="scientific">Pseudomonas syringae</name>
    <dbReference type="NCBI Taxonomy" id="317"/>
    <lineage>
        <taxon>Bacteria</taxon>
        <taxon>Pseudomonadati</taxon>
        <taxon>Pseudomonadota</taxon>
        <taxon>Gammaproteobacteria</taxon>
        <taxon>Pseudomonadales</taxon>
        <taxon>Pseudomonadaceae</taxon>
        <taxon>Pseudomonas</taxon>
    </lineage>
</organism>